<dbReference type="OrthoDB" id="3364966at2759"/>
<dbReference type="PANTHER" id="PTHR43220:SF18">
    <property type="entry name" value="TRANSMEMBRANE PROTEIN 41B"/>
    <property type="match status" value="1"/>
</dbReference>
<evidence type="ECO:0000313" key="9">
    <source>
        <dbReference type="Proteomes" id="UP000298663"/>
    </source>
</evidence>
<gene>
    <name evidence="8" type="ORF">L596_019235</name>
</gene>
<comment type="subcellular location">
    <subcellularLocation>
        <location evidence="1">Membrane</location>
        <topology evidence="1">Multi-pass membrane protein</topology>
    </subcellularLocation>
</comment>
<keyword evidence="2 6" id="KW-0812">Transmembrane</keyword>
<dbReference type="InterPro" id="IPR045014">
    <property type="entry name" value="TM41A/B"/>
</dbReference>
<proteinExistence type="inferred from homology"/>
<comment type="caution">
    <text evidence="8">The sequence shown here is derived from an EMBL/GenBank/DDBJ whole genome shotgun (WGS) entry which is preliminary data.</text>
</comment>
<evidence type="ECO:0000256" key="3">
    <source>
        <dbReference type="ARBA" id="ARBA00022989"/>
    </source>
</evidence>
<feature type="transmembrane region" description="Helical" evidence="6">
    <location>
        <begin position="183"/>
        <end position="202"/>
    </location>
</feature>
<evidence type="ECO:0000256" key="6">
    <source>
        <dbReference type="SAM" id="Phobius"/>
    </source>
</evidence>
<keyword evidence="9" id="KW-1185">Reference proteome</keyword>
<comment type="similarity">
    <text evidence="5">Belongs to the TMEM41 family.</text>
</comment>
<dbReference type="AlphaFoldDB" id="A0A4U5MPR6"/>
<feature type="transmembrane region" description="Helical" evidence="6">
    <location>
        <begin position="301"/>
        <end position="321"/>
    </location>
</feature>
<keyword evidence="3 6" id="KW-1133">Transmembrane helix</keyword>
<evidence type="ECO:0000313" key="8">
    <source>
        <dbReference type="EMBL" id="TKR71676.1"/>
    </source>
</evidence>
<dbReference type="InterPro" id="IPR032816">
    <property type="entry name" value="VTT_dom"/>
</dbReference>
<name>A0A4U5MPR6_STECR</name>
<reference evidence="8 9" key="1">
    <citation type="journal article" date="2015" name="Genome Biol.">
        <title>Comparative genomics of Steinernema reveals deeply conserved gene regulatory networks.</title>
        <authorList>
            <person name="Dillman A.R."/>
            <person name="Macchietto M."/>
            <person name="Porter C.F."/>
            <person name="Rogers A."/>
            <person name="Williams B."/>
            <person name="Antoshechkin I."/>
            <person name="Lee M.M."/>
            <person name="Goodwin Z."/>
            <person name="Lu X."/>
            <person name="Lewis E.E."/>
            <person name="Goodrich-Blair H."/>
            <person name="Stock S.P."/>
            <person name="Adams B.J."/>
            <person name="Sternberg P.W."/>
            <person name="Mortazavi A."/>
        </authorList>
    </citation>
    <scope>NUCLEOTIDE SEQUENCE [LARGE SCALE GENOMIC DNA]</scope>
    <source>
        <strain evidence="8 9">ALL</strain>
    </source>
</reference>
<protein>
    <recommendedName>
        <fullName evidence="7">VTT domain-containing protein</fullName>
    </recommendedName>
</protein>
<evidence type="ECO:0000256" key="5">
    <source>
        <dbReference type="ARBA" id="ARBA00025797"/>
    </source>
</evidence>
<keyword evidence="4 6" id="KW-0472">Membrane</keyword>
<evidence type="ECO:0000256" key="1">
    <source>
        <dbReference type="ARBA" id="ARBA00004141"/>
    </source>
</evidence>
<dbReference type="STRING" id="34508.A0A4U5MPR6"/>
<dbReference type="Proteomes" id="UP000298663">
    <property type="component" value="Unassembled WGS sequence"/>
</dbReference>
<feature type="transmembrane region" description="Helical" evidence="6">
    <location>
        <begin position="146"/>
        <end position="177"/>
    </location>
</feature>
<dbReference type="GO" id="GO:0000045">
    <property type="term" value="P:autophagosome assembly"/>
    <property type="evidence" value="ECO:0007669"/>
    <property type="project" value="TreeGrafter"/>
</dbReference>
<evidence type="ECO:0000256" key="2">
    <source>
        <dbReference type="ARBA" id="ARBA00022692"/>
    </source>
</evidence>
<feature type="transmembrane region" description="Helical" evidence="6">
    <location>
        <begin position="262"/>
        <end position="280"/>
    </location>
</feature>
<reference evidence="8 9" key="2">
    <citation type="journal article" date="2019" name="G3 (Bethesda)">
        <title>Hybrid Assembly of the Genome of the Entomopathogenic Nematode Steinernema carpocapsae Identifies the X-Chromosome.</title>
        <authorList>
            <person name="Serra L."/>
            <person name="Macchietto M."/>
            <person name="Macias-Munoz A."/>
            <person name="McGill C.J."/>
            <person name="Rodriguez I.M."/>
            <person name="Rodriguez B."/>
            <person name="Murad R."/>
            <person name="Mortazavi A."/>
        </authorList>
    </citation>
    <scope>NUCLEOTIDE SEQUENCE [LARGE SCALE GENOMIC DNA]</scope>
    <source>
        <strain evidence="8 9">ALL</strain>
    </source>
</reference>
<sequence length="336" mass="37951">MLDATTAKTSPLIRFLVPIAQMSRTNKGWNSPISIRERLTPIAVKRFTNYKRRNATLFQTRQSPSLKCLLGSILPSCRRTTMSVLKLQNVAPICGILLSYALLLAVVYSQLPDLLPEERVHLTFPWNLERAKNLGLLLSRYKGKHYFTVLAGLTSTFSVLQSFPIPGSAFIVVLFGYLFPVEIALPVVCLCSACGASVGFYMSSLVGRDLVQETFGDLIVTCRKGIQRHQKHLLGYIIFLRVLPIFPYWFINWASPVMDVPLWKFFLGTFIGIGPSRFMLIQTGKTLEEITSTGEMFSWNFIILILATASISIGSLVYNTYWNKEEEPKKKTEFTK</sequence>
<accession>A0A4U5MPR6</accession>
<evidence type="ECO:0000256" key="4">
    <source>
        <dbReference type="ARBA" id="ARBA00023136"/>
    </source>
</evidence>
<dbReference type="PANTHER" id="PTHR43220">
    <property type="match status" value="1"/>
</dbReference>
<organism evidence="8 9">
    <name type="scientific">Steinernema carpocapsae</name>
    <name type="common">Entomopathogenic nematode</name>
    <dbReference type="NCBI Taxonomy" id="34508"/>
    <lineage>
        <taxon>Eukaryota</taxon>
        <taxon>Metazoa</taxon>
        <taxon>Ecdysozoa</taxon>
        <taxon>Nematoda</taxon>
        <taxon>Chromadorea</taxon>
        <taxon>Rhabditida</taxon>
        <taxon>Tylenchina</taxon>
        <taxon>Panagrolaimomorpha</taxon>
        <taxon>Strongyloidoidea</taxon>
        <taxon>Steinernematidae</taxon>
        <taxon>Steinernema</taxon>
    </lineage>
</organism>
<dbReference type="EMBL" id="AZBU02000006">
    <property type="protein sequence ID" value="TKR71676.1"/>
    <property type="molecule type" value="Genomic_DNA"/>
</dbReference>
<feature type="transmembrane region" description="Helical" evidence="6">
    <location>
        <begin position="233"/>
        <end position="250"/>
    </location>
</feature>
<dbReference type="GO" id="GO:0005789">
    <property type="term" value="C:endoplasmic reticulum membrane"/>
    <property type="evidence" value="ECO:0007669"/>
    <property type="project" value="TreeGrafter"/>
</dbReference>
<evidence type="ECO:0000259" key="7">
    <source>
        <dbReference type="Pfam" id="PF09335"/>
    </source>
</evidence>
<feature type="domain" description="VTT" evidence="7">
    <location>
        <begin position="165"/>
        <end position="284"/>
    </location>
</feature>
<dbReference type="Pfam" id="PF09335">
    <property type="entry name" value="VTT_dom"/>
    <property type="match status" value="1"/>
</dbReference>
<feature type="transmembrane region" description="Helical" evidence="6">
    <location>
        <begin position="90"/>
        <end position="109"/>
    </location>
</feature>